<comment type="caution">
    <text evidence="1">The sequence shown here is derived from an EMBL/GenBank/DDBJ whole genome shotgun (WGS) entry which is preliminary data.</text>
</comment>
<organism evidence="1 2">
    <name type="scientific">Flavobacterium hydrocarbonoxydans</name>
    <dbReference type="NCBI Taxonomy" id="2683249"/>
    <lineage>
        <taxon>Bacteria</taxon>
        <taxon>Pseudomonadati</taxon>
        <taxon>Bacteroidota</taxon>
        <taxon>Flavobacteriia</taxon>
        <taxon>Flavobacteriales</taxon>
        <taxon>Flavobacteriaceae</taxon>
        <taxon>Flavobacterium</taxon>
    </lineage>
</organism>
<accession>A0A6I4NTC6</accession>
<dbReference type="InterPro" id="IPR046601">
    <property type="entry name" value="DUF6660"/>
</dbReference>
<name>A0A6I4NTC6_9FLAO</name>
<keyword evidence="2" id="KW-1185">Reference proteome</keyword>
<sequence length="91" mass="10012">MPCADKDTNNNVPDPVLFSATEMDHSHDKQSDMCPPFCICNCCGVQVLSYAPAITFDFPLLSKTIKCSLPSYTSVFASNFYGSIWQPPQIA</sequence>
<dbReference type="Proteomes" id="UP000471501">
    <property type="component" value="Unassembled WGS sequence"/>
</dbReference>
<evidence type="ECO:0000313" key="2">
    <source>
        <dbReference type="Proteomes" id="UP000471501"/>
    </source>
</evidence>
<protein>
    <submittedName>
        <fullName evidence="1">Uncharacterized protein</fullName>
    </submittedName>
</protein>
<dbReference type="EMBL" id="WSTB01000005">
    <property type="protein sequence ID" value="MWB94909.1"/>
    <property type="molecule type" value="Genomic_DNA"/>
</dbReference>
<dbReference type="AlphaFoldDB" id="A0A6I4NTC6"/>
<proteinExistence type="predicted"/>
<evidence type="ECO:0000313" key="1">
    <source>
        <dbReference type="EMBL" id="MWB94909.1"/>
    </source>
</evidence>
<gene>
    <name evidence="1" type="ORF">GON26_11065</name>
</gene>
<reference evidence="1 2" key="1">
    <citation type="submission" date="2019-12" db="EMBL/GenBank/DDBJ databases">
        <authorList>
            <person name="Kim Y.S."/>
        </authorList>
    </citation>
    <scope>NUCLEOTIDE SEQUENCE [LARGE SCALE GENOMIC DNA]</scope>
    <source>
        <strain evidence="1 2">GA093</strain>
    </source>
</reference>
<dbReference type="Pfam" id="PF20365">
    <property type="entry name" value="DUF6660"/>
    <property type="match status" value="1"/>
</dbReference>